<reference evidence="3 4" key="1">
    <citation type="submission" date="2017-04" db="EMBL/GenBank/DDBJ databases">
        <title>Kefir bacterial isolates.</title>
        <authorList>
            <person name="Kim Y."/>
            <person name="Blasche S."/>
            <person name="Patil K.R."/>
        </authorList>
    </citation>
    <scope>NUCLEOTIDE SEQUENCE [LARGE SCALE GENOMIC DNA]</scope>
    <source>
        <strain evidence="3 4">OG2-1</strain>
    </source>
</reference>
<comment type="caution">
    <text evidence="3">The sequence shown here is derived from an EMBL/GenBank/DDBJ whole genome shotgun (WGS) entry which is preliminary data.</text>
</comment>
<evidence type="ECO:0000313" key="3">
    <source>
        <dbReference type="EMBL" id="PAK86619.1"/>
    </source>
</evidence>
<gene>
    <name evidence="3" type="ORF">B8W87_02965</name>
</gene>
<dbReference type="Proteomes" id="UP000216195">
    <property type="component" value="Unassembled WGS sequence"/>
</dbReference>
<evidence type="ECO:0000256" key="2">
    <source>
        <dbReference type="SAM" id="SignalP"/>
    </source>
</evidence>
<evidence type="ECO:0000313" key="4">
    <source>
        <dbReference type="Proteomes" id="UP000216195"/>
    </source>
</evidence>
<dbReference type="PROSITE" id="PS51257">
    <property type="entry name" value="PROKAR_LIPOPROTEIN"/>
    <property type="match status" value="1"/>
</dbReference>
<feature type="signal peptide" evidence="2">
    <location>
        <begin position="1"/>
        <end position="20"/>
    </location>
</feature>
<accession>A0AAE5NIC5</accession>
<feature type="chain" id="PRO_5041935393" description="Peptide ABC transporter ATPase" evidence="2">
    <location>
        <begin position="21"/>
        <end position="392"/>
    </location>
</feature>
<protein>
    <recommendedName>
        <fullName evidence="5">Peptide ABC transporter ATPase</fullName>
    </recommendedName>
</protein>
<evidence type="ECO:0000256" key="1">
    <source>
        <dbReference type="SAM" id="MobiDB-lite"/>
    </source>
</evidence>
<keyword evidence="2" id="KW-0732">Signal</keyword>
<feature type="compositionally biased region" description="Low complexity" evidence="1">
    <location>
        <begin position="257"/>
        <end position="273"/>
    </location>
</feature>
<name>A0AAE5NIC5_9MICC</name>
<organism evidence="3 4">
    <name type="scientific">Rothia dentocariosa</name>
    <dbReference type="NCBI Taxonomy" id="2047"/>
    <lineage>
        <taxon>Bacteria</taxon>
        <taxon>Bacillati</taxon>
        <taxon>Actinomycetota</taxon>
        <taxon>Actinomycetes</taxon>
        <taxon>Micrococcales</taxon>
        <taxon>Micrococcaceae</taxon>
        <taxon>Rothia</taxon>
    </lineage>
</organism>
<dbReference type="EMBL" id="NCWU01000002">
    <property type="protein sequence ID" value="PAK86619.1"/>
    <property type="molecule type" value="Genomic_DNA"/>
</dbReference>
<feature type="region of interest" description="Disordered" evidence="1">
    <location>
        <begin position="338"/>
        <end position="358"/>
    </location>
</feature>
<evidence type="ECO:0008006" key="5">
    <source>
        <dbReference type="Google" id="ProtNLM"/>
    </source>
</evidence>
<sequence length="392" mass="43257">MKSLRTKVFSGFLSATLVSASLSYVPAAFSIACNNDTRSFQCLDQTGGDLWEQGGSHAPKHVNNDERETNSSQAGNAEDVEAYRRWYREHHHGNLGFVQDKSGANKTFRFDVANDGSYCVSRDGRVGQYKEFTDDGRAKPVGETITNHLFGDTCTLNDPEAAQQAQGEYERIITEMRTHLLELIPAHPHLILDSAHPPHTSRGEETNFYTTLEGSSNIFEGDLPIGRTRIRAVPVAYRYEYGDGQELRTHQAGTPRSSSSSSTTTSSSSGVKETSTSYAYPQVGNFHAYVTVTYAGQYSIDGGSWQFFGTEITRISEPVLVRVWESEVHSVGKTCTEDPGAKGCPGHPEEPDVGNPNPQLRKVDVYTGQRWHLDDVGVGDSEGRLHPTWPNM</sequence>
<dbReference type="AlphaFoldDB" id="A0AAE5NIC5"/>
<proteinExistence type="predicted"/>
<feature type="region of interest" description="Disordered" evidence="1">
    <location>
        <begin position="244"/>
        <end position="273"/>
    </location>
</feature>
<feature type="region of interest" description="Disordered" evidence="1">
    <location>
        <begin position="53"/>
        <end position="77"/>
    </location>
</feature>